<dbReference type="RefSeq" id="XP_026626424.1">
    <property type="nucleotide sequence ID" value="XM_026775564.1"/>
</dbReference>
<evidence type="ECO:0000313" key="1">
    <source>
        <dbReference type="EMBL" id="RDH33402.1"/>
    </source>
</evidence>
<organism evidence="1 2">
    <name type="scientific">Aspergillus welwitschiae</name>
    <dbReference type="NCBI Taxonomy" id="1341132"/>
    <lineage>
        <taxon>Eukaryota</taxon>
        <taxon>Fungi</taxon>
        <taxon>Dikarya</taxon>
        <taxon>Ascomycota</taxon>
        <taxon>Pezizomycotina</taxon>
        <taxon>Eurotiomycetes</taxon>
        <taxon>Eurotiomycetidae</taxon>
        <taxon>Eurotiales</taxon>
        <taxon>Aspergillaceae</taxon>
        <taxon>Aspergillus</taxon>
        <taxon>Aspergillus subgen. Circumdati</taxon>
    </lineage>
</organism>
<sequence length="53" mass="6126">MSPGRPFVVFFTFACYAFWELWRQQHSGLGLVSCSFVILRMEIYGDSTTANEE</sequence>
<dbReference type="PROSITE" id="PS51257">
    <property type="entry name" value="PROKAR_LIPOPROTEIN"/>
    <property type="match status" value="1"/>
</dbReference>
<dbReference type="Proteomes" id="UP000253729">
    <property type="component" value="Unassembled WGS sequence"/>
</dbReference>
<dbReference type="EMBL" id="KZ852047">
    <property type="protein sequence ID" value="RDH33402.1"/>
    <property type="molecule type" value="Genomic_DNA"/>
</dbReference>
<accession>A0A3F3Q343</accession>
<protein>
    <submittedName>
        <fullName evidence="1">Uncharacterized protein</fullName>
    </submittedName>
</protein>
<dbReference type="GeneID" id="38143920"/>
<gene>
    <name evidence="1" type="ORF">BDQ94DRAFT_35264</name>
</gene>
<keyword evidence="2" id="KW-1185">Reference proteome</keyword>
<dbReference type="AlphaFoldDB" id="A0A3F3Q343"/>
<proteinExistence type="predicted"/>
<reference evidence="1 2" key="1">
    <citation type="submission" date="2018-07" db="EMBL/GenBank/DDBJ databases">
        <title>The genomes of Aspergillus section Nigri reveals drivers in fungal speciation.</title>
        <authorList>
            <consortium name="DOE Joint Genome Institute"/>
            <person name="Vesth T.C."/>
            <person name="Nybo J."/>
            <person name="Theobald S."/>
            <person name="Brandl J."/>
            <person name="Frisvad J.C."/>
            <person name="Nielsen K.F."/>
            <person name="Lyhne E.K."/>
            <person name="Kogle M.E."/>
            <person name="Kuo A."/>
            <person name="Riley R."/>
            <person name="Clum A."/>
            <person name="Nolan M."/>
            <person name="Lipzen A."/>
            <person name="Salamov A."/>
            <person name="Henrissat B."/>
            <person name="Wiebenga A."/>
            <person name="De vries R.P."/>
            <person name="Grigoriev I.V."/>
            <person name="Mortensen U.H."/>
            <person name="Andersen M.R."/>
            <person name="Baker S.E."/>
        </authorList>
    </citation>
    <scope>NUCLEOTIDE SEQUENCE [LARGE SCALE GENOMIC DNA]</scope>
    <source>
        <strain evidence="1 2">CBS 139.54b</strain>
    </source>
</reference>
<name>A0A3F3Q343_9EURO</name>
<evidence type="ECO:0000313" key="2">
    <source>
        <dbReference type="Proteomes" id="UP000253729"/>
    </source>
</evidence>